<dbReference type="EMBL" id="BAABBN010000004">
    <property type="protein sequence ID" value="GAA3912743.1"/>
    <property type="molecule type" value="Genomic_DNA"/>
</dbReference>
<gene>
    <name evidence="1" type="ORF">GCM10022277_04340</name>
</gene>
<dbReference type="Proteomes" id="UP001501565">
    <property type="component" value="Unassembled WGS sequence"/>
</dbReference>
<name>A0ABP7M2Q9_9GAMM</name>
<accession>A0ABP7M2Q9</accession>
<organism evidence="1 2">
    <name type="scientific">Litoribacillus peritrichatus</name>
    <dbReference type="NCBI Taxonomy" id="718191"/>
    <lineage>
        <taxon>Bacteria</taxon>
        <taxon>Pseudomonadati</taxon>
        <taxon>Pseudomonadota</taxon>
        <taxon>Gammaproteobacteria</taxon>
        <taxon>Oceanospirillales</taxon>
        <taxon>Oceanospirillaceae</taxon>
        <taxon>Litoribacillus</taxon>
    </lineage>
</organism>
<comment type="caution">
    <text evidence="1">The sequence shown here is derived from an EMBL/GenBank/DDBJ whole genome shotgun (WGS) entry which is preliminary data.</text>
</comment>
<sequence>MDVKVHQVERGERLWSQNVHSLSPDRINHARKIMKEVLFFSPFNPDYLQIAGRLGIWNDYAECANSSGSKVAESNNENKETDEATCRNEAIDAYTNLFTDSQSVRPYWPYSYSDQALLLSFFLDDNAARKDAYYKSWALAFELGGNEPGVSLSLVQASLNGWDLVSWKHKAKVVGLVQQIASKPGVEILGVLNVIEQYGMTEQFCNVLSLQEGASKFVRQKCRL</sequence>
<keyword evidence="2" id="KW-1185">Reference proteome</keyword>
<proteinExistence type="predicted"/>
<evidence type="ECO:0000313" key="1">
    <source>
        <dbReference type="EMBL" id="GAA3912743.1"/>
    </source>
</evidence>
<evidence type="ECO:0000313" key="2">
    <source>
        <dbReference type="Proteomes" id="UP001501565"/>
    </source>
</evidence>
<dbReference type="RefSeq" id="WP_344795020.1">
    <property type="nucleotide sequence ID" value="NZ_BAABBN010000004.1"/>
</dbReference>
<reference evidence="2" key="1">
    <citation type="journal article" date="2019" name="Int. J. Syst. Evol. Microbiol.">
        <title>The Global Catalogue of Microorganisms (GCM) 10K type strain sequencing project: providing services to taxonomists for standard genome sequencing and annotation.</title>
        <authorList>
            <consortium name="The Broad Institute Genomics Platform"/>
            <consortium name="The Broad Institute Genome Sequencing Center for Infectious Disease"/>
            <person name="Wu L."/>
            <person name="Ma J."/>
        </authorList>
    </citation>
    <scope>NUCLEOTIDE SEQUENCE [LARGE SCALE GENOMIC DNA]</scope>
    <source>
        <strain evidence="2">JCM 17551</strain>
    </source>
</reference>
<protein>
    <submittedName>
        <fullName evidence="1">Uncharacterized protein</fullName>
    </submittedName>
</protein>